<dbReference type="PANTHER" id="PTHR23257">
    <property type="entry name" value="SERINE-THREONINE PROTEIN KINASE"/>
    <property type="match status" value="1"/>
</dbReference>
<keyword evidence="2" id="KW-0418">Kinase</keyword>
<evidence type="ECO:0000259" key="1">
    <source>
        <dbReference type="PROSITE" id="PS50011"/>
    </source>
</evidence>
<feature type="non-terminal residue" evidence="2">
    <location>
        <position position="1"/>
    </location>
</feature>
<dbReference type="PROSITE" id="PS50011">
    <property type="entry name" value="PROTEIN_KINASE_DOM"/>
    <property type="match status" value="1"/>
</dbReference>
<dbReference type="AlphaFoldDB" id="A0A397VU67"/>
<reference evidence="2 3" key="1">
    <citation type="submission" date="2018-06" db="EMBL/GenBank/DDBJ databases">
        <title>Comparative genomics reveals the genomic features of Rhizophagus irregularis, R. cerebriforme, R. diaphanum and Gigaspora rosea, and their symbiotic lifestyle signature.</title>
        <authorList>
            <person name="Morin E."/>
            <person name="San Clemente H."/>
            <person name="Chen E.C.H."/>
            <person name="De La Providencia I."/>
            <person name="Hainaut M."/>
            <person name="Kuo A."/>
            <person name="Kohler A."/>
            <person name="Murat C."/>
            <person name="Tang N."/>
            <person name="Roy S."/>
            <person name="Loubradou J."/>
            <person name="Henrissat B."/>
            <person name="Grigoriev I.V."/>
            <person name="Corradi N."/>
            <person name="Roux C."/>
            <person name="Martin F.M."/>
        </authorList>
    </citation>
    <scope>NUCLEOTIDE SEQUENCE [LARGE SCALE GENOMIC DNA]</scope>
    <source>
        <strain evidence="2 3">DAOM 194757</strain>
    </source>
</reference>
<comment type="caution">
    <text evidence="2">The sequence shown here is derived from an EMBL/GenBank/DDBJ whole genome shotgun (WGS) entry which is preliminary data.</text>
</comment>
<dbReference type="InterPro" id="IPR001245">
    <property type="entry name" value="Ser-Thr/Tyr_kinase_cat_dom"/>
</dbReference>
<sequence length="322" mass="37393">VKNPSFMKCYGVSRNEKGNYILVLKYAALGSLRQNLFELSQMNWKDKLSLLLCIIYDLVAIHSQGIIHRDFHSGNILLDNLHSAYIADFGLSIQYLKQDDEVYGVLPFVAPEVLEKKSYTTASDIYSFGIIMWVVLYGESSTCYFKQNQFLDIVCGMRPKFNEADSNCYIELMKNCWHQDPGSRPTADYLCETFKSWRNDEQIISNLDSFKPNIDSEYFKKLDTIPKCYSKRLNNSIPDELREYLSKNTHIPSENLLNSDQIEDLINIVRKNGDNSSIINTDEIDISKNDNISELYNRFGRRSYDENIIENESIQIKKRKIQ</sequence>
<dbReference type="Proteomes" id="UP000266673">
    <property type="component" value="Unassembled WGS sequence"/>
</dbReference>
<dbReference type="Gene3D" id="1.10.510.10">
    <property type="entry name" value="Transferase(Phosphotransferase) domain 1"/>
    <property type="match status" value="1"/>
</dbReference>
<dbReference type="InterPro" id="IPR000719">
    <property type="entry name" value="Prot_kinase_dom"/>
</dbReference>
<dbReference type="InterPro" id="IPR011009">
    <property type="entry name" value="Kinase-like_dom_sf"/>
</dbReference>
<proteinExistence type="predicted"/>
<organism evidence="2 3">
    <name type="scientific">Gigaspora rosea</name>
    <dbReference type="NCBI Taxonomy" id="44941"/>
    <lineage>
        <taxon>Eukaryota</taxon>
        <taxon>Fungi</taxon>
        <taxon>Fungi incertae sedis</taxon>
        <taxon>Mucoromycota</taxon>
        <taxon>Glomeromycotina</taxon>
        <taxon>Glomeromycetes</taxon>
        <taxon>Diversisporales</taxon>
        <taxon>Gigasporaceae</taxon>
        <taxon>Gigaspora</taxon>
    </lineage>
</organism>
<evidence type="ECO:0000313" key="3">
    <source>
        <dbReference type="Proteomes" id="UP000266673"/>
    </source>
</evidence>
<feature type="domain" description="Protein kinase" evidence="1">
    <location>
        <begin position="1"/>
        <end position="198"/>
    </location>
</feature>
<dbReference type="GO" id="GO:0005524">
    <property type="term" value="F:ATP binding"/>
    <property type="evidence" value="ECO:0007669"/>
    <property type="project" value="InterPro"/>
</dbReference>
<dbReference type="STRING" id="44941.A0A397VU67"/>
<dbReference type="InterPro" id="IPR050167">
    <property type="entry name" value="Ser_Thr_protein_kinase"/>
</dbReference>
<dbReference type="SUPFAM" id="SSF56112">
    <property type="entry name" value="Protein kinase-like (PK-like)"/>
    <property type="match status" value="1"/>
</dbReference>
<dbReference type="GO" id="GO:0005737">
    <property type="term" value="C:cytoplasm"/>
    <property type="evidence" value="ECO:0007669"/>
    <property type="project" value="TreeGrafter"/>
</dbReference>
<gene>
    <name evidence="2" type="ORF">C2G38_1960675</name>
</gene>
<dbReference type="Pfam" id="PF07714">
    <property type="entry name" value="PK_Tyr_Ser-Thr"/>
    <property type="match status" value="1"/>
</dbReference>
<dbReference type="OrthoDB" id="346907at2759"/>
<accession>A0A397VU67</accession>
<dbReference type="EMBL" id="QKWP01000304">
    <property type="protein sequence ID" value="RIB22556.1"/>
    <property type="molecule type" value="Genomic_DNA"/>
</dbReference>
<keyword evidence="3" id="KW-1185">Reference proteome</keyword>
<dbReference type="GO" id="GO:0004672">
    <property type="term" value="F:protein kinase activity"/>
    <property type="evidence" value="ECO:0007669"/>
    <property type="project" value="InterPro"/>
</dbReference>
<keyword evidence="2" id="KW-0808">Transferase</keyword>
<evidence type="ECO:0000313" key="2">
    <source>
        <dbReference type="EMBL" id="RIB22556.1"/>
    </source>
</evidence>
<name>A0A397VU67_9GLOM</name>
<dbReference type="GO" id="GO:0007165">
    <property type="term" value="P:signal transduction"/>
    <property type="evidence" value="ECO:0007669"/>
    <property type="project" value="TreeGrafter"/>
</dbReference>
<protein>
    <submittedName>
        <fullName evidence="2">Kinase-like domain-containing protein</fullName>
    </submittedName>
</protein>
<dbReference type="PRINTS" id="PR00109">
    <property type="entry name" value="TYRKINASE"/>
</dbReference>